<evidence type="ECO:0000256" key="4">
    <source>
        <dbReference type="ARBA" id="ARBA00023163"/>
    </source>
</evidence>
<dbReference type="Pfam" id="PF00027">
    <property type="entry name" value="cNMP_binding"/>
    <property type="match status" value="1"/>
</dbReference>
<dbReference type="InterPro" id="IPR036390">
    <property type="entry name" value="WH_DNA-bd_sf"/>
</dbReference>
<evidence type="ECO:0000256" key="2">
    <source>
        <dbReference type="ARBA" id="ARBA00023125"/>
    </source>
</evidence>
<dbReference type="PANTHER" id="PTHR24567">
    <property type="entry name" value="CRP FAMILY TRANSCRIPTIONAL REGULATORY PROTEIN"/>
    <property type="match status" value="1"/>
</dbReference>
<dbReference type="GO" id="GO:0003677">
    <property type="term" value="F:DNA binding"/>
    <property type="evidence" value="ECO:0007669"/>
    <property type="project" value="UniProtKB-KW"/>
</dbReference>
<dbReference type="Proteomes" id="UP000588186">
    <property type="component" value="Unassembled WGS sequence"/>
</dbReference>
<dbReference type="CDD" id="cd00092">
    <property type="entry name" value="HTH_CRP"/>
    <property type="match status" value="1"/>
</dbReference>
<evidence type="ECO:0000256" key="1">
    <source>
        <dbReference type="ARBA" id="ARBA00023015"/>
    </source>
</evidence>
<dbReference type="Pfam" id="PF13545">
    <property type="entry name" value="HTH_Crp_2"/>
    <property type="match status" value="1"/>
</dbReference>
<comment type="caution">
    <text evidence="7">The sequence shown here is derived from an EMBL/GenBank/DDBJ whole genome shotgun (WGS) entry which is preliminary data.</text>
</comment>
<name>A0A6V7RGR2_9BACL</name>
<dbReference type="SUPFAM" id="SSF51206">
    <property type="entry name" value="cAMP-binding domain-like"/>
    <property type="match status" value="1"/>
</dbReference>
<dbReference type="InterPro" id="IPR014710">
    <property type="entry name" value="RmlC-like_jellyroll"/>
</dbReference>
<dbReference type="InterPro" id="IPR050397">
    <property type="entry name" value="Env_Response_Regulators"/>
</dbReference>
<evidence type="ECO:0000313" key="8">
    <source>
        <dbReference type="Proteomes" id="UP000588186"/>
    </source>
</evidence>
<dbReference type="InterPro" id="IPR000595">
    <property type="entry name" value="cNMP-bd_dom"/>
</dbReference>
<dbReference type="PROSITE" id="PS51063">
    <property type="entry name" value="HTH_CRP_2"/>
    <property type="match status" value="1"/>
</dbReference>
<dbReference type="CDD" id="cd00038">
    <property type="entry name" value="CAP_ED"/>
    <property type="match status" value="1"/>
</dbReference>
<dbReference type="SUPFAM" id="SSF46785">
    <property type="entry name" value="Winged helix' DNA-binding domain"/>
    <property type="match status" value="1"/>
</dbReference>
<dbReference type="InterPro" id="IPR018490">
    <property type="entry name" value="cNMP-bd_dom_sf"/>
</dbReference>
<gene>
    <name evidence="7" type="primary">fnr_2</name>
    <name evidence="7" type="ORF">JEOPIN946_01223</name>
</gene>
<dbReference type="InterPro" id="IPR036388">
    <property type="entry name" value="WH-like_DNA-bd_sf"/>
</dbReference>
<dbReference type="InterPro" id="IPR012318">
    <property type="entry name" value="HTH_CRP"/>
</dbReference>
<evidence type="ECO:0000256" key="3">
    <source>
        <dbReference type="ARBA" id="ARBA00023159"/>
    </source>
</evidence>
<proteinExistence type="predicted"/>
<dbReference type="GO" id="GO:0003700">
    <property type="term" value="F:DNA-binding transcription factor activity"/>
    <property type="evidence" value="ECO:0007669"/>
    <property type="project" value="TreeGrafter"/>
</dbReference>
<evidence type="ECO:0000313" key="7">
    <source>
        <dbReference type="EMBL" id="CAD2076276.1"/>
    </source>
</evidence>
<reference evidence="7 8" key="1">
    <citation type="submission" date="2020-07" db="EMBL/GenBank/DDBJ databases">
        <authorList>
            <person name="Criscuolo A."/>
        </authorList>
    </citation>
    <scope>NUCLEOTIDE SEQUENCE [LARGE SCALE GENOMIC DNA]</scope>
    <source>
        <strain evidence="7">CIP107946</strain>
    </source>
</reference>
<protein>
    <submittedName>
        <fullName evidence="7">Anaerobic regulatory protein</fullName>
    </submittedName>
</protein>
<keyword evidence="8" id="KW-1185">Reference proteome</keyword>
<keyword evidence="2" id="KW-0238">DNA-binding</keyword>
<sequence>MTQLFQPNLIIQFIKENGTSIQVKKDDYIYNFGDHTDSIYLLISGEVFISRMQPEGIELVTHLLKTHSIFGAVTLFCGPKTFNTVAQARVDCKLIRIEKHKFEEAVYSHQDYTKEWMKWVDLERSRHSTKIRDLIMFGKYGALASVLIRLTNTYGVRKSDGVLIDTKLTNQELAKLIGTSREVVNRYLREMRNEGILSIEKKKITILELEELKRINNCENCDINVCQIF</sequence>
<feature type="domain" description="HTH crp-type" evidence="6">
    <location>
        <begin position="137"/>
        <end position="210"/>
    </location>
</feature>
<keyword evidence="1" id="KW-0805">Transcription regulation</keyword>
<dbReference type="Gene3D" id="2.60.120.10">
    <property type="entry name" value="Jelly Rolls"/>
    <property type="match status" value="1"/>
</dbReference>
<dbReference type="AlphaFoldDB" id="A0A6V7RGR2"/>
<accession>A0A6V7RGR2</accession>
<evidence type="ECO:0000259" key="6">
    <source>
        <dbReference type="PROSITE" id="PS51063"/>
    </source>
</evidence>
<dbReference type="SMART" id="SM00100">
    <property type="entry name" value="cNMP"/>
    <property type="match status" value="1"/>
</dbReference>
<keyword evidence="3" id="KW-0010">Activator</keyword>
<dbReference type="RefSeq" id="WP_186077795.1">
    <property type="nucleotide sequence ID" value="NZ_CAJEWB010000010.1"/>
</dbReference>
<dbReference type="EMBL" id="CAJEWB010000010">
    <property type="protein sequence ID" value="CAD2076276.1"/>
    <property type="molecule type" value="Genomic_DNA"/>
</dbReference>
<evidence type="ECO:0000259" key="5">
    <source>
        <dbReference type="PROSITE" id="PS50042"/>
    </source>
</evidence>
<dbReference type="PRINTS" id="PR00034">
    <property type="entry name" value="HTHCRP"/>
</dbReference>
<dbReference type="GO" id="GO:0005829">
    <property type="term" value="C:cytosol"/>
    <property type="evidence" value="ECO:0007669"/>
    <property type="project" value="TreeGrafter"/>
</dbReference>
<dbReference type="PANTHER" id="PTHR24567:SF74">
    <property type="entry name" value="HTH-TYPE TRANSCRIPTIONAL REGULATOR ARCR"/>
    <property type="match status" value="1"/>
</dbReference>
<organism evidence="7 8">
    <name type="scientific">Phocicoccus pinnipedialis</name>
    <dbReference type="NCBI Taxonomy" id="110845"/>
    <lineage>
        <taxon>Bacteria</taxon>
        <taxon>Bacillati</taxon>
        <taxon>Bacillota</taxon>
        <taxon>Bacilli</taxon>
        <taxon>Bacillales</taxon>
        <taxon>Salinicoccaceae</taxon>
        <taxon>Phocicoccus</taxon>
    </lineage>
</organism>
<keyword evidence="4" id="KW-0804">Transcription</keyword>
<dbReference type="PROSITE" id="PS50042">
    <property type="entry name" value="CNMP_BINDING_3"/>
    <property type="match status" value="1"/>
</dbReference>
<dbReference type="Gene3D" id="1.10.10.10">
    <property type="entry name" value="Winged helix-like DNA-binding domain superfamily/Winged helix DNA-binding domain"/>
    <property type="match status" value="1"/>
</dbReference>
<dbReference type="SMART" id="SM00419">
    <property type="entry name" value="HTH_CRP"/>
    <property type="match status" value="1"/>
</dbReference>
<feature type="domain" description="Cyclic nucleotide-binding" evidence="5">
    <location>
        <begin position="27"/>
        <end position="106"/>
    </location>
</feature>